<evidence type="ECO:0000313" key="6">
    <source>
        <dbReference type="Proteomes" id="UP001549104"/>
    </source>
</evidence>
<feature type="region of interest" description="Disordered" evidence="2">
    <location>
        <begin position="389"/>
        <end position="459"/>
    </location>
</feature>
<feature type="compositionally biased region" description="Basic and acidic residues" evidence="2">
    <location>
        <begin position="410"/>
        <end position="433"/>
    </location>
</feature>
<evidence type="ECO:0000313" key="5">
    <source>
        <dbReference type="EMBL" id="MET3658702.1"/>
    </source>
</evidence>
<evidence type="ECO:0000259" key="3">
    <source>
        <dbReference type="Pfam" id="PF07261"/>
    </source>
</evidence>
<gene>
    <name evidence="5" type="ORF">ABIC55_003820</name>
</gene>
<dbReference type="EMBL" id="JBEPME010000006">
    <property type="protein sequence ID" value="MET3658702.1"/>
    <property type="molecule type" value="Genomic_DNA"/>
</dbReference>
<proteinExistence type="inferred from homology"/>
<evidence type="ECO:0000259" key="4">
    <source>
        <dbReference type="Pfam" id="PF25888"/>
    </source>
</evidence>
<feature type="domain" description="Replicative helicase loading/DNA remodeling protein DnaB N-terminal winged helix" evidence="4">
    <location>
        <begin position="9"/>
        <end position="242"/>
    </location>
</feature>
<comment type="similarity">
    <text evidence="1">Belongs to the DnaB/DnaD family.</text>
</comment>
<keyword evidence="6" id="KW-1185">Reference proteome</keyword>
<dbReference type="RefSeq" id="WP_187047312.1">
    <property type="nucleotide sequence ID" value="NZ_CP185279.1"/>
</dbReference>
<name>A0ABV2KCD3_SPOPS</name>
<comment type="caution">
    <text evidence="5">The sequence shown here is derived from an EMBL/GenBank/DDBJ whole genome shotgun (WGS) entry which is preliminary data.</text>
</comment>
<dbReference type="Pfam" id="PF25888">
    <property type="entry name" value="WHD_DnaB"/>
    <property type="match status" value="1"/>
</dbReference>
<evidence type="ECO:0000256" key="2">
    <source>
        <dbReference type="SAM" id="MobiDB-lite"/>
    </source>
</evidence>
<sequence length="459" mass="52582">MAPLYKELQPVDAYKIRLSQPFSDYDRQLLTLFYQPLIGPGAMSLFMTLWADAEREDDREYNHYHLMNILTMPLGPVFEARISLEAIGLLRTYKKKDGDARLFVYDLLPPLDAKAFFLDPLLSTFLFSKIGEQAYRNLRSRFALDSVNEVGFEDVSRTFLDVYTPVQQGYSMDMGEGQQFIGRNEPEGVPFLHSDFDFNLLSSGLSEQMVPKASLSSVSKELIAKIAFLYSLTPLDMQKVIMMALDEDLKLPEDRLRKSAAEFYKMNVSKEAPVLHKVYAKELPKPETGLLTRDEELVHYLENTAPLEMLREINGKEPLSVDVKLAEKLVNTHGLSVGVVNVLLQYVHLRNDGKITNSYVERIASHWMNKKVDTVKTALEMSRNEHDQYVKWKNEGQSTGSKSTPRRKSAREEKVPEWFYKKEEKKTKSDKPVKSSSEIDEERRKLLEELGVTGDGTVK</sequence>
<dbReference type="InterPro" id="IPR058660">
    <property type="entry name" value="WHD_DnaB"/>
</dbReference>
<reference evidence="5 6" key="1">
    <citation type="submission" date="2024-06" db="EMBL/GenBank/DDBJ databases">
        <title>Sorghum-associated microbial communities from plants grown in Nebraska, USA.</title>
        <authorList>
            <person name="Schachtman D."/>
        </authorList>
    </citation>
    <scope>NUCLEOTIDE SEQUENCE [LARGE SCALE GENOMIC DNA]</scope>
    <source>
        <strain evidence="5 6">1288</strain>
    </source>
</reference>
<protein>
    <submittedName>
        <fullName evidence="5">Replication initiation and membrane attachment protein</fullName>
    </submittedName>
</protein>
<dbReference type="Proteomes" id="UP001549104">
    <property type="component" value="Unassembled WGS sequence"/>
</dbReference>
<accession>A0ABV2KCD3</accession>
<feature type="domain" description="DnaB/C C-terminal" evidence="3">
    <location>
        <begin position="310"/>
        <end position="379"/>
    </location>
</feature>
<evidence type="ECO:0000256" key="1">
    <source>
        <dbReference type="ARBA" id="ARBA00093462"/>
    </source>
</evidence>
<dbReference type="InterPro" id="IPR006343">
    <property type="entry name" value="DnaB/C_C"/>
</dbReference>
<organism evidence="5 6">
    <name type="scientific">Sporosarcina psychrophila</name>
    <name type="common">Bacillus psychrophilus</name>
    <dbReference type="NCBI Taxonomy" id="1476"/>
    <lineage>
        <taxon>Bacteria</taxon>
        <taxon>Bacillati</taxon>
        <taxon>Bacillota</taxon>
        <taxon>Bacilli</taxon>
        <taxon>Bacillales</taxon>
        <taxon>Caryophanaceae</taxon>
        <taxon>Sporosarcina</taxon>
    </lineage>
</organism>
<dbReference type="Pfam" id="PF07261">
    <property type="entry name" value="DnaB_2"/>
    <property type="match status" value="1"/>
</dbReference>